<dbReference type="PROSITE" id="PS50054">
    <property type="entry name" value="TYR_PHOSPHATASE_DUAL"/>
    <property type="match status" value="1"/>
</dbReference>
<dbReference type="Gene3D" id="3.90.190.10">
    <property type="entry name" value="Protein tyrosine phosphatase superfamily"/>
    <property type="match status" value="1"/>
</dbReference>
<dbReference type="SUPFAM" id="SSF52799">
    <property type="entry name" value="(Phosphotyrosine protein) phosphatases II"/>
    <property type="match status" value="1"/>
</dbReference>
<organism evidence="8 9">
    <name type="scientific">Globodera rostochiensis</name>
    <name type="common">Golden nematode worm</name>
    <name type="synonym">Heterodera rostochiensis</name>
    <dbReference type="NCBI Taxonomy" id="31243"/>
    <lineage>
        <taxon>Eukaryota</taxon>
        <taxon>Metazoa</taxon>
        <taxon>Ecdysozoa</taxon>
        <taxon>Nematoda</taxon>
        <taxon>Chromadorea</taxon>
        <taxon>Rhabditida</taxon>
        <taxon>Tylenchina</taxon>
        <taxon>Tylenchomorpha</taxon>
        <taxon>Tylenchoidea</taxon>
        <taxon>Heteroderidae</taxon>
        <taxon>Heteroderinae</taxon>
        <taxon>Globodera</taxon>
    </lineage>
</organism>
<dbReference type="Pfam" id="PF00782">
    <property type="entry name" value="DSPc"/>
    <property type="match status" value="1"/>
</dbReference>
<dbReference type="InterPro" id="IPR000387">
    <property type="entry name" value="Tyr_Pase_dom"/>
</dbReference>
<dbReference type="WBParaSite" id="Gr19_v10_g11923.t1">
    <property type="protein sequence ID" value="Gr19_v10_g11923.t1"/>
    <property type="gene ID" value="Gr19_v10_g11923"/>
</dbReference>
<evidence type="ECO:0000256" key="2">
    <source>
        <dbReference type="ARBA" id="ARBA00013064"/>
    </source>
</evidence>
<feature type="domain" description="Tyrosine specific protein phosphatases" evidence="7">
    <location>
        <begin position="207"/>
        <end position="265"/>
    </location>
</feature>
<dbReference type="GO" id="GO:0008330">
    <property type="term" value="F:protein tyrosine/threonine phosphatase activity"/>
    <property type="evidence" value="ECO:0007669"/>
    <property type="project" value="TreeGrafter"/>
</dbReference>
<evidence type="ECO:0000256" key="4">
    <source>
        <dbReference type="ARBA" id="ARBA00022912"/>
    </source>
</evidence>
<feature type="compositionally biased region" description="Basic residues" evidence="5">
    <location>
        <begin position="1"/>
        <end position="17"/>
    </location>
</feature>
<dbReference type="Proteomes" id="UP000887572">
    <property type="component" value="Unplaced"/>
</dbReference>
<accession>A0A914GWX4</accession>
<evidence type="ECO:0000256" key="5">
    <source>
        <dbReference type="SAM" id="MobiDB-lite"/>
    </source>
</evidence>
<comment type="similarity">
    <text evidence="1">Belongs to the protein-tyrosine phosphatase family. Non-receptor class dual specificity subfamily.</text>
</comment>
<dbReference type="InterPro" id="IPR020422">
    <property type="entry name" value="TYR_PHOSPHATASE_DUAL_dom"/>
</dbReference>
<protein>
    <recommendedName>
        <fullName evidence="2">protein-tyrosine-phosphatase</fullName>
        <ecNumber evidence="2">3.1.3.48</ecNumber>
    </recommendedName>
</protein>
<dbReference type="PRINTS" id="PR01908">
    <property type="entry name" value="ADSPHPHTASE"/>
</dbReference>
<keyword evidence="3" id="KW-0378">Hydrolase</keyword>
<feature type="domain" description="Tyrosine-protein phosphatase" evidence="6">
    <location>
        <begin position="144"/>
        <end position="287"/>
    </location>
</feature>
<dbReference type="PRINTS" id="PR01764">
    <property type="entry name" value="MAPKPHPHTASE"/>
</dbReference>
<keyword evidence="4" id="KW-0904">Protein phosphatase</keyword>
<keyword evidence="8" id="KW-1185">Reference proteome</keyword>
<evidence type="ECO:0000313" key="8">
    <source>
        <dbReference type="Proteomes" id="UP000887572"/>
    </source>
</evidence>
<dbReference type="GO" id="GO:0017017">
    <property type="term" value="F:MAP kinase tyrosine/serine/threonine phosphatase activity"/>
    <property type="evidence" value="ECO:0007669"/>
    <property type="project" value="InterPro"/>
</dbReference>
<dbReference type="GO" id="GO:0033550">
    <property type="term" value="F:MAP kinase tyrosine phosphatase activity"/>
    <property type="evidence" value="ECO:0007669"/>
    <property type="project" value="TreeGrafter"/>
</dbReference>
<dbReference type="PROSITE" id="PS50056">
    <property type="entry name" value="TYR_PHOSPHATASE_2"/>
    <property type="match status" value="1"/>
</dbReference>
<dbReference type="AlphaFoldDB" id="A0A914GWX4"/>
<dbReference type="InterPro" id="IPR000340">
    <property type="entry name" value="Dual-sp_phosphatase_cat-dom"/>
</dbReference>
<evidence type="ECO:0000259" key="7">
    <source>
        <dbReference type="PROSITE" id="PS50056"/>
    </source>
</evidence>
<reference evidence="9" key="1">
    <citation type="submission" date="2022-11" db="UniProtKB">
        <authorList>
            <consortium name="WormBaseParasite"/>
        </authorList>
    </citation>
    <scope>IDENTIFICATION</scope>
</reference>
<evidence type="ECO:0000259" key="6">
    <source>
        <dbReference type="PROSITE" id="PS50054"/>
    </source>
</evidence>
<dbReference type="SMART" id="SM00195">
    <property type="entry name" value="DSPc"/>
    <property type="match status" value="1"/>
</dbReference>
<dbReference type="GO" id="GO:0005829">
    <property type="term" value="C:cytosol"/>
    <property type="evidence" value="ECO:0007669"/>
    <property type="project" value="TreeGrafter"/>
</dbReference>
<dbReference type="InterPro" id="IPR008343">
    <property type="entry name" value="MKP"/>
</dbReference>
<name>A0A914GWX4_GLORO</name>
<feature type="region of interest" description="Disordered" evidence="5">
    <location>
        <begin position="1"/>
        <end position="24"/>
    </location>
</feature>
<evidence type="ECO:0000313" key="9">
    <source>
        <dbReference type="WBParaSite" id="Gr19_v10_g11923.t1"/>
    </source>
</evidence>
<sequence>MRQAKHSVHLQTHHHHLTPTSMEDDRRLEHMQELELTMQSLIVTTNDATYGHQHDNERPSPSYERTAKETKCVGAVKTASEANVQTREKGRQNKSKKRLHLDLNKITNCHDDFLPERIPSNGGVFSPWQHFSQPLRVPRPLKLFPVHILPFLFLGNDEMAKNREMIEKNGIHYVVNVTSNLPNYFEDDDQLTYMRIPVDDNCSHNLAHFFSEAISFIEKARSERAAVLVHCWAGISRSVTVCLAYLMFVLRCTLEEAFDRLLKQNGTIAPNFHFMEALTCWERKLFSCGFSHSALGIALPPELSKVGSGAFSHGHLNSGSGGGGVMSNKSTLSPPAAFNASLVHPTTAIPF</sequence>
<dbReference type="InterPro" id="IPR029021">
    <property type="entry name" value="Prot-tyrosine_phosphatase-like"/>
</dbReference>
<dbReference type="PANTHER" id="PTHR10159">
    <property type="entry name" value="DUAL SPECIFICITY PROTEIN PHOSPHATASE"/>
    <property type="match status" value="1"/>
</dbReference>
<evidence type="ECO:0000256" key="3">
    <source>
        <dbReference type="ARBA" id="ARBA00022801"/>
    </source>
</evidence>
<evidence type="ECO:0000256" key="1">
    <source>
        <dbReference type="ARBA" id="ARBA00008601"/>
    </source>
</evidence>
<dbReference type="EC" id="3.1.3.48" evidence="2"/>
<proteinExistence type="inferred from homology"/>
<dbReference type="PANTHER" id="PTHR10159:SF519">
    <property type="entry name" value="DUAL SPECIFICITY PROTEIN PHOSPHATASE MPK3"/>
    <property type="match status" value="1"/>
</dbReference>
<dbReference type="GO" id="GO:0043409">
    <property type="term" value="P:negative regulation of MAPK cascade"/>
    <property type="evidence" value="ECO:0007669"/>
    <property type="project" value="TreeGrafter"/>
</dbReference>